<dbReference type="InterPro" id="IPR001680">
    <property type="entry name" value="WD40_rpt"/>
</dbReference>
<keyword evidence="1 3" id="KW-0853">WD repeat</keyword>
<feature type="repeat" description="WD" evidence="3">
    <location>
        <begin position="1323"/>
        <end position="1364"/>
    </location>
</feature>
<dbReference type="SUPFAM" id="SSF50978">
    <property type="entry name" value="WD40 repeat-like"/>
    <property type="match status" value="1"/>
</dbReference>
<evidence type="ECO:0000256" key="4">
    <source>
        <dbReference type="SAM" id="MobiDB-lite"/>
    </source>
</evidence>
<feature type="repeat" description="WD" evidence="3">
    <location>
        <begin position="1076"/>
        <end position="1107"/>
    </location>
</feature>
<feature type="repeat" description="WD" evidence="3">
    <location>
        <begin position="1120"/>
        <end position="1161"/>
    </location>
</feature>
<dbReference type="PANTHER" id="PTHR19879:SF9">
    <property type="entry name" value="TRANSCRIPTION INITIATION FACTOR TFIID SUBUNIT 5"/>
    <property type="match status" value="1"/>
</dbReference>
<dbReference type="InterPro" id="IPR019775">
    <property type="entry name" value="WD40_repeat_CS"/>
</dbReference>
<dbReference type="InterPro" id="IPR036322">
    <property type="entry name" value="WD40_repeat_dom_sf"/>
</dbReference>
<dbReference type="EMBL" id="JPDN02000038">
    <property type="protein sequence ID" value="PON22393.1"/>
    <property type="molecule type" value="Genomic_DNA"/>
</dbReference>
<accession>A0A2P4ZDN0</accession>
<dbReference type="Pfam" id="PF24883">
    <property type="entry name" value="NPHP3_N"/>
    <property type="match status" value="1"/>
</dbReference>
<protein>
    <submittedName>
        <fullName evidence="7">Uncharacterized protein</fullName>
    </submittedName>
</protein>
<feature type="compositionally biased region" description="Basic residues" evidence="4">
    <location>
        <begin position="8"/>
        <end position="17"/>
    </location>
</feature>
<feature type="repeat" description="WD" evidence="3">
    <location>
        <begin position="1171"/>
        <end position="1212"/>
    </location>
</feature>
<feature type="region of interest" description="Disordered" evidence="4">
    <location>
        <begin position="349"/>
        <end position="368"/>
    </location>
</feature>
<proteinExistence type="predicted"/>
<evidence type="ECO:0000313" key="8">
    <source>
        <dbReference type="Proteomes" id="UP000054821"/>
    </source>
</evidence>
<dbReference type="STRING" id="398673.A0A2P4ZDN0"/>
<sequence>MVLEKFGLHFRKSKNPKRTNTGDDKPLPALPVTDQAPDKICIPIEPEIPPKSSAATSDSGQPTDLPIKDPKKPEEAISQRGEVDDVSSPISFTPSKLDSAESSRGEVDNLWDVAYDNLRPQHADLLEKYERILTLWLRAYLIQHNQKASRNYQEKNLFQPSHHQERRQYAQDIIAFCLESQQESDAGADTVQGRNLLKSSIDSGEDSALAWAGTCLALQTLLHSSDRPEKTLVGINHIISGMSWYKLLPKLLGGDEYKRGLPLSEQTTLRDRITELYQQILLFQARIVCLQIDAIQENNLIQMDQNLLSRDVDVNEADVVKAEQALLNFNGKDIEIQIQNFSTLLSEKKDNRIGDEKPEPTKSDRKTPKQILNAIDPRVLEANIPSVKNLYEWVESSCKYKKFITGDLRVLWVCGDPDAGRTMVIWSIVRGLSPVSHGSQSTALSYSMCGTGENEAQSTVSVLKSLIYLVMEHQPQLGRYLTEKCNLADSKGFSESHDVYALTMLLYDIIRDETFESTIFIIEGIDEINFEHENPSSFLSLIHTTINLSQNVKWLISSSTESFERFSKFSNLCIPEDGCIGIDAAYEELQITLKDHYILSKANQIANHWVIEGEFQHEITELLKKASSGNFLRVDLACQAIQRENPWHAPTILGWLSQPSAVYSAYSDPLNNLYAPIREYIRNLPFNDTEICGDVLSMMATAARPLDLVELEALLDFAAHVNVQFLVGKCFAFLEVRDKRVHFPRKSARDLVLRATQSEGAKLHLQIVERCLKSLSKYWSSSSAYSSPTPGKNSKAPTNYVALYWVRHLCDVDDADDVIDMTVGFLSKNLLKWLDFLVYSGWLPQATTLISALQTHVKKNWNTGARANDIRHRAFSSIVYETHRLLHFHSMIQGAAGLTAKTTLLFCLCNTAIQETFLSKEWPYLEGPPMFQNHWHPISQILKGHSDYIRCCVYSNDGKLLASRSDDGTIRIWDTSSGKPQHAIKAFPNDYEITIALSSTGFIAASNKRTVKIWSLSTGEQLKLSVEKYSRDEPSAIGDACGMAFSPNTKYVAIGTYKPNKIYIWDWKFGGPPVDLTGHMDDISTVEFSSDGSFLASASYDATVRLWREPWNANQTPLILSGHLQSVYDLAFSPSDTCLATCSSDQTIRIWDYGSYKAQVQSESGSKDSQSTPHARSILRLALSEDGKWVASASRDGLICLWDGNSGMLHRSLRGHEQPVRSLAFSHDSRKLISASDDRTARIWSLKDDFQSRTLFGHQTAVRCAVLSRDGTLLASGSSDTTIRIWDLMQPEIGGTIATQEAEGGGQIGEIEELNGVQGVRIFYGNRGFVLCVLFSQDERYVLSGADNGEIMLWDLHTGHQTGSSIQVTTIKERGGERINAMTFSADSKRFIASDAEVYQYGILLERMGI</sequence>
<dbReference type="Pfam" id="PF17100">
    <property type="entry name" value="NACHT_N"/>
    <property type="match status" value="1"/>
</dbReference>
<feature type="region of interest" description="Disordered" evidence="4">
    <location>
        <begin position="1"/>
        <end position="104"/>
    </location>
</feature>
<organism evidence="7 8">
    <name type="scientific">Trichoderma gamsii</name>
    <dbReference type="NCBI Taxonomy" id="398673"/>
    <lineage>
        <taxon>Eukaryota</taxon>
        <taxon>Fungi</taxon>
        <taxon>Dikarya</taxon>
        <taxon>Ascomycota</taxon>
        <taxon>Pezizomycotina</taxon>
        <taxon>Sordariomycetes</taxon>
        <taxon>Hypocreomycetidae</taxon>
        <taxon>Hypocreales</taxon>
        <taxon>Hypocreaceae</taxon>
        <taxon>Trichoderma</taxon>
    </lineage>
</organism>
<feature type="repeat" description="WD" evidence="3">
    <location>
        <begin position="942"/>
        <end position="983"/>
    </location>
</feature>
<gene>
    <name evidence="7" type="ORF">TGAM01_v208674</name>
</gene>
<evidence type="ECO:0000259" key="5">
    <source>
        <dbReference type="Pfam" id="PF17100"/>
    </source>
</evidence>
<dbReference type="Pfam" id="PF00400">
    <property type="entry name" value="WD40"/>
    <property type="match status" value="7"/>
</dbReference>
<dbReference type="SMART" id="SM00320">
    <property type="entry name" value="WD40"/>
    <property type="match status" value="9"/>
</dbReference>
<feature type="domain" description="NWD NACHT-NTPase N-terminal" evidence="5">
    <location>
        <begin position="109"/>
        <end position="292"/>
    </location>
</feature>
<feature type="domain" description="Nephrocystin 3-like N-terminal" evidence="6">
    <location>
        <begin position="391"/>
        <end position="558"/>
    </location>
</feature>
<dbReference type="CDD" id="cd00200">
    <property type="entry name" value="WD40"/>
    <property type="match status" value="1"/>
</dbReference>
<dbReference type="PROSITE" id="PS00678">
    <property type="entry name" value="WD_REPEATS_1"/>
    <property type="match status" value="2"/>
</dbReference>
<dbReference type="Gene3D" id="2.130.10.10">
    <property type="entry name" value="YVTN repeat-like/Quinoprotein amine dehydrogenase"/>
    <property type="match status" value="4"/>
</dbReference>
<keyword evidence="8" id="KW-1185">Reference proteome</keyword>
<dbReference type="RefSeq" id="XP_024404856.1">
    <property type="nucleotide sequence ID" value="XM_024550385.1"/>
</dbReference>
<feature type="repeat" description="WD" evidence="3">
    <location>
        <begin position="1213"/>
        <end position="1254"/>
    </location>
</feature>
<feature type="compositionally biased region" description="Basic and acidic residues" evidence="4">
    <location>
        <begin position="66"/>
        <end position="83"/>
    </location>
</feature>
<evidence type="ECO:0000259" key="6">
    <source>
        <dbReference type="Pfam" id="PF24883"/>
    </source>
</evidence>
<dbReference type="PRINTS" id="PR00320">
    <property type="entry name" value="GPROTEINBRPT"/>
</dbReference>
<dbReference type="GeneID" id="29986595"/>
<evidence type="ECO:0000313" key="7">
    <source>
        <dbReference type="EMBL" id="PON22393.1"/>
    </source>
</evidence>
<comment type="caution">
    <text evidence="7">The sequence shown here is derived from an EMBL/GenBank/DDBJ whole genome shotgun (WGS) entry which is preliminary data.</text>
</comment>
<dbReference type="PROSITE" id="PS50082">
    <property type="entry name" value="WD_REPEATS_2"/>
    <property type="match status" value="7"/>
</dbReference>
<dbReference type="PROSITE" id="PS50294">
    <property type="entry name" value="WD_REPEATS_REGION"/>
    <property type="match status" value="7"/>
</dbReference>
<dbReference type="InterPro" id="IPR031359">
    <property type="entry name" value="NACHT_N"/>
</dbReference>
<keyword evidence="2" id="KW-0677">Repeat</keyword>
<dbReference type="InterPro" id="IPR020472">
    <property type="entry name" value="WD40_PAC1"/>
</dbReference>
<feature type="compositionally biased region" description="Polar residues" evidence="4">
    <location>
        <begin position="53"/>
        <end position="62"/>
    </location>
</feature>
<feature type="repeat" description="WD" evidence="3">
    <location>
        <begin position="1255"/>
        <end position="1288"/>
    </location>
</feature>
<evidence type="ECO:0000256" key="1">
    <source>
        <dbReference type="ARBA" id="ARBA00022574"/>
    </source>
</evidence>
<evidence type="ECO:0000256" key="2">
    <source>
        <dbReference type="ARBA" id="ARBA00022737"/>
    </source>
</evidence>
<evidence type="ECO:0000256" key="3">
    <source>
        <dbReference type="PROSITE-ProRule" id="PRU00221"/>
    </source>
</evidence>
<reference evidence="7 8" key="1">
    <citation type="journal article" date="2016" name="Genome Announc.">
        <title>Draft Whole-Genome Sequence of Trichoderma gamsii T6085, a Promising Biocontrol Agent of Fusarium Head Blight on Wheat.</title>
        <authorList>
            <person name="Baroncelli R."/>
            <person name="Zapparata A."/>
            <person name="Piaggeschi G."/>
            <person name="Sarrocco S."/>
            <person name="Vannacci G."/>
        </authorList>
    </citation>
    <scope>NUCLEOTIDE SEQUENCE [LARGE SCALE GENOMIC DNA]</scope>
    <source>
        <strain evidence="7 8">T6085</strain>
    </source>
</reference>
<dbReference type="Proteomes" id="UP000054821">
    <property type="component" value="Unassembled WGS sequence"/>
</dbReference>
<feature type="compositionally biased region" description="Polar residues" evidence="4">
    <location>
        <begin position="88"/>
        <end position="97"/>
    </location>
</feature>
<name>A0A2P4ZDN0_9HYPO</name>
<dbReference type="PANTHER" id="PTHR19879">
    <property type="entry name" value="TRANSCRIPTION INITIATION FACTOR TFIID"/>
    <property type="match status" value="1"/>
</dbReference>
<dbReference type="InterPro" id="IPR015943">
    <property type="entry name" value="WD40/YVTN_repeat-like_dom_sf"/>
</dbReference>
<feature type="compositionally biased region" description="Basic and acidic residues" evidence="4">
    <location>
        <begin position="349"/>
        <end position="367"/>
    </location>
</feature>
<dbReference type="InterPro" id="IPR056884">
    <property type="entry name" value="NPHP3-like_N"/>
</dbReference>